<dbReference type="InterPro" id="IPR051790">
    <property type="entry name" value="Cytochrome_c-biogenesis_DsbD"/>
</dbReference>
<evidence type="ECO:0000256" key="4">
    <source>
        <dbReference type="ARBA" id="ARBA00022989"/>
    </source>
</evidence>
<feature type="transmembrane region" description="Helical" evidence="6">
    <location>
        <begin position="173"/>
        <end position="193"/>
    </location>
</feature>
<reference evidence="9" key="1">
    <citation type="submission" date="2023-07" db="EMBL/GenBank/DDBJ databases">
        <title>30 novel species of actinomycetes from the DSMZ collection.</title>
        <authorList>
            <person name="Nouioui I."/>
        </authorList>
    </citation>
    <scope>NUCLEOTIDE SEQUENCE [LARGE SCALE GENOMIC DNA]</scope>
    <source>
        <strain evidence="9">DSM 46792</strain>
    </source>
</reference>
<evidence type="ECO:0000313" key="8">
    <source>
        <dbReference type="EMBL" id="MDT0275573.1"/>
    </source>
</evidence>
<keyword evidence="9" id="KW-1185">Reference proteome</keyword>
<dbReference type="Proteomes" id="UP001183222">
    <property type="component" value="Unassembled WGS sequence"/>
</dbReference>
<proteinExistence type="inferred from homology"/>
<evidence type="ECO:0000259" key="7">
    <source>
        <dbReference type="Pfam" id="PF02683"/>
    </source>
</evidence>
<feature type="transmembrane region" description="Helical" evidence="6">
    <location>
        <begin position="96"/>
        <end position="117"/>
    </location>
</feature>
<accession>A0ABU2K5U5</accession>
<sequence>MDLLPLAFLSLIAGVVSFTSPCALPLLPGYVSYVSSLAPPAGVPAAATGGAPPAPARDRVLAGSLLFVLGFTIVFTALGATASGLALLLAQHRATINVVGGAFIIAMGLATAGVLRLPLLHRQVRMDLSRIGRGPGSALALGAAFAFGWTPCVGPVLAAILTTAAGSGTVARGALLLLVYSVGLGIPFLLVALGVRRGRLRLDWLRRNSRKIEVFGGVLLVAMGIGIATGSWTRLMSGMLAWYAQFGWPPI</sequence>
<feature type="transmembrane region" description="Helical" evidence="6">
    <location>
        <begin position="60"/>
        <end position="90"/>
    </location>
</feature>
<evidence type="ECO:0000313" key="9">
    <source>
        <dbReference type="Proteomes" id="UP001183222"/>
    </source>
</evidence>
<feature type="domain" description="Cytochrome C biogenesis protein transmembrane" evidence="7">
    <location>
        <begin position="9"/>
        <end position="223"/>
    </location>
</feature>
<dbReference type="PANTHER" id="PTHR31272:SF4">
    <property type="entry name" value="CYTOCHROME C-TYPE BIOGENESIS PROTEIN HI_1454-RELATED"/>
    <property type="match status" value="1"/>
</dbReference>
<evidence type="ECO:0000256" key="2">
    <source>
        <dbReference type="ARBA" id="ARBA00006143"/>
    </source>
</evidence>
<gene>
    <name evidence="8" type="ORF">RM425_06615</name>
</gene>
<comment type="caution">
    <text evidence="8">The sequence shown here is derived from an EMBL/GenBank/DDBJ whole genome shotgun (WGS) entry which is preliminary data.</text>
</comment>
<comment type="similarity">
    <text evidence="2">Belongs to the DsbD family.</text>
</comment>
<keyword evidence="4 6" id="KW-1133">Transmembrane helix</keyword>
<comment type="subcellular location">
    <subcellularLocation>
        <location evidence="1">Membrane</location>
        <topology evidence="1">Multi-pass membrane protein</topology>
    </subcellularLocation>
</comment>
<evidence type="ECO:0000256" key="1">
    <source>
        <dbReference type="ARBA" id="ARBA00004141"/>
    </source>
</evidence>
<protein>
    <submittedName>
        <fullName evidence="8">Cytochrome c biogenesis protein CcdA</fullName>
    </submittedName>
</protein>
<feature type="transmembrane region" description="Helical" evidence="6">
    <location>
        <begin position="138"/>
        <end position="161"/>
    </location>
</feature>
<evidence type="ECO:0000256" key="6">
    <source>
        <dbReference type="SAM" id="Phobius"/>
    </source>
</evidence>
<organism evidence="8 9">
    <name type="scientific">Blastococcus goldschmidtiae</name>
    <dbReference type="NCBI Taxonomy" id="3075546"/>
    <lineage>
        <taxon>Bacteria</taxon>
        <taxon>Bacillati</taxon>
        <taxon>Actinomycetota</taxon>
        <taxon>Actinomycetes</taxon>
        <taxon>Geodermatophilales</taxon>
        <taxon>Geodermatophilaceae</taxon>
        <taxon>Blastococcus</taxon>
    </lineage>
</organism>
<name>A0ABU2K5U5_9ACTN</name>
<keyword evidence="5 6" id="KW-0472">Membrane</keyword>
<dbReference type="EMBL" id="JAVREI010000002">
    <property type="protein sequence ID" value="MDT0275573.1"/>
    <property type="molecule type" value="Genomic_DNA"/>
</dbReference>
<dbReference type="RefSeq" id="WP_311344389.1">
    <property type="nucleotide sequence ID" value="NZ_JAVREI010000002.1"/>
</dbReference>
<evidence type="ECO:0000256" key="3">
    <source>
        <dbReference type="ARBA" id="ARBA00022692"/>
    </source>
</evidence>
<dbReference type="Pfam" id="PF02683">
    <property type="entry name" value="DsbD_TM"/>
    <property type="match status" value="1"/>
</dbReference>
<dbReference type="PANTHER" id="PTHR31272">
    <property type="entry name" value="CYTOCHROME C-TYPE BIOGENESIS PROTEIN HI_1454-RELATED"/>
    <property type="match status" value="1"/>
</dbReference>
<evidence type="ECO:0000256" key="5">
    <source>
        <dbReference type="ARBA" id="ARBA00023136"/>
    </source>
</evidence>
<feature type="transmembrane region" description="Helical" evidence="6">
    <location>
        <begin position="214"/>
        <end position="233"/>
    </location>
</feature>
<dbReference type="InterPro" id="IPR003834">
    <property type="entry name" value="Cyt_c_assmbl_TM_dom"/>
</dbReference>
<keyword evidence="3 6" id="KW-0812">Transmembrane</keyword>